<name>A0A9Q8LDV8_PASFU</name>
<accession>A0A9Q8LDV8</accession>
<protein>
    <submittedName>
        <fullName evidence="1">Uncharacterized protein</fullName>
    </submittedName>
</protein>
<dbReference type="AlphaFoldDB" id="A0A9Q8LDV8"/>
<dbReference type="RefSeq" id="XP_047759977.1">
    <property type="nucleotide sequence ID" value="XM_047907310.1"/>
</dbReference>
<dbReference type="EMBL" id="CP090165">
    <property type="protein sequence ID" value="UJO15611.1"/>
    <property type="molecule type" value="Genomic_DNA"/>
</dbReference>
<keyword evidence="2" id="KW-1185">Reference proteome</keyword>
<reference evidence="1" key="1">
    <citation type="submission" date="2021-12" db="EMBL/GenBank/DDBJ databases">
        <authorList>
            <person name="Zaccaron A."/>
            <person name="Stergiopoulos I."/>
        </authorList>
    </citation>
    <scope>NUCLEOTIDE SEQUENCE</scope>
    <source>
        <strain evidence="1">Race5_Kim</strain>
    </source>
</reference>
<dbReference type="Proteomes" id="UP000756132">
    <property type="component" value="Chromosome 3"/>
</dbReference>
<reference evidence="1" key="2">
    <citation type="journal article" date="2022" name="Microb. Genom.">
        <title>A chromosome-scale genome assembly of the tomato pathogen Cladosporium fulvum reveals a compartmentalized genome architecture and the presence of a dispensable chromosome.</title>
        <authorList>
            <person name="Zaccaron A.Z."/>
            <person name="Chen L.H."/>
            <person name="Samaras A."/>
            <person name="Stergiopoulos I."/>
        </authorList>
    </citation>
    <scope>NUCLEOTIDE SEQUENCE</scope>
    <source>
        <strain evidence="1">Race5_Kim</strain>
    </source>
</reference>
<gene>
    <name evidence="1" type="ORF">CLAFUR5_08162</name>
</gene>
<sequence length="240" mass="27617">MAPTATTGTDSTRHIFPFFNMARELRDEVYDACLEEQEAAISIDLAYSSIDLALMASNMPTTQLKLISRRFRQEYQERSNERSDLRLQEIMSMQVVGLRRDCLPAQLTHIRAVRLDLLGFSSFHYGDGVLRCAYRDWTTALFKHLPKLQSLSIRINLLEHHLPSVELMHAELTKGRWAELPFLKGLCVYVGIPGNFCDFNRHDGLVLQLSKDTGKIEMVKEAEQNMKKAQEESQLERALW</sequence>
<evidence type="ECO:0000313" key="1">
    <source>
        <dbReference type="EMBL" id="UJO15611.1"/>
    </source>
</evidence>
<organism evidence="1 2">
    <name type="scientific">Passalora fulva</name>
    <name type="common">Tomato leaf mold</name>
    <name type="synonym">Cladosporium fulvum</name>
    <dbReference type="NCBI Taxonomy" id="5499"/>
    <lineage>
        <taxon>Eukaryota</taxon>
        <taxon>Fungi</taxon>
        <taxon>Dikarya</taxon>
        <taxon>Ascomycota</taxon>
        <taxon>Pezizomycotina</taxon>
        <taxon>Dothideomycetes</taxon>
        <taxon>Dothideomycetidae</taxon>
        <taxon>Mycosphaerellales</taxon>
        <taxon>Mycosphaerellaceae</taxon>
        <taxon>Fulvia</taxon>
    </lineage>
</organism>
<evidence type="ECO:0000313" key="2">
    <source>
        <dbReference type="Proteomes" id="UP000756132"/>
    </source>
</evidence>
<proteinExistence type="predicted"/>
<dbReference type="OrthoDB" id="3650808at2759"/>
<dbReference type="GeneID" id="71988040"/>
<dbReference type="KEGG" id="ffu:CLAFUR5_08162"/>